<reference evidence="5 6" key="1">
    <citation type="submission" date="2018-08" db="EMBL/GenBank/DDBJ databases">
        <title>Genomic Encyclopedia of Type Strains, Phase IV (KMG-IV): sequencing the most valuable type-strain genomes for metagenomic binning, comparative biology and taxonomic classification.</title>
        <authorList>
            <person name="Goeker M."/>
        </authorList>
    </citation>
    <scope>NUCLEOTIDE SEQUENCE [LARGE SCALE GENOMIC DNA]</scope>
    <source>
        <strain evidence="5 6">DSM 25527</strain>
    </source>
</reference>
<keyword evidence="2 5" id="KW-0238">DNA-binding</keyword>
<feature type="domain" description="HTH luxR-type" evidence="4">
    <location>
        <begin position="177"/>
        <end position="234"/>
    </location>
</feature>
<evidence type="ECO:0000259" key="4">
    <source>
        <dbReference type="SMART" id="SM00421"/>
    </source>
</evidence>
<dbReference type="AlphaFoldDB" id="A0A397PAY1"/>
<dbReference type="EMBL" id="QXDC01000003">
    <property type="protein sequence ID" value="RIA44307.1"/>
    <property type="molecule type" value="Genomic_DNA"/>
</dbReference>
<dbReference type="InterPro" id="IPR016032">
    <property type="entry name" value="Sig_transdc_resp-reg_C-effctor"/>
</dbReference>
<dbReference type="InterPro" id="IPR036388">
    <property type="entry name" value="WH-like_DNA-bd_sf"/>
</dbReference>
<dbReference type="OrthoDB" id="3170288at2"/>
<keyword evidence="3" id="KW-0804">Transcription</keyword>
<dbReference type="InterPro" id="IPR036693">
    <property type="entry name" value="TF_LuxR_autoind-bd_dom_sf"/>
</dbReference>
<name>A0A397PAY1_9SPHN</name>
<dbReference type="RefSeq" id="WP_119035975.1">
    <property type="nucleotide sequence ID" value="NZ_QXDC01000003.1"/>
</dbReference>
<dbReference type="InterPro" id="IPR000792">
    <property type="entry name" value="Tscrpt_reg_LuxR_C"/>
</dbReference>
<evidence type="ECO:0000256" key="2">
    <source>
        <dbReference type="ARBA" id="ARBA00023125"/>
    </source>
</evidence>
<keyword evidence="6" id="KW-1185">Reference proteome</keyword>
<dbReference type="SUPFAM" id="SSF75516">
    <property type="entry name" value="Pheromone-binding domain of LuxR-like quorum-sensing transcription factors"/>
    <property type="match status" value="1"/>
</dbReference>
<dbReference type="InterPro" id="IPR005143">
    <property type="entry name" value="TF_LuxR_autoind-bd_dom"/>
</dbReference>
<dbReference type="Pfam" id="PF03472">
    <property type="entry name" value="Autoind_bind"/>
    <property type="match status" value="1"/>
</dbReference>
<dbReference type="Pfam" id="PF00196">
    <property type="entry name" value="GerE"/>
    <property type="match status" value="1"/>
</dbReference>
<evidence type="ECO:0000313" key="5">
    <source>
        <dbReference type="EMBL" id="RIA44307.1"/>
    </source>
</evidence>
<dbReference type="SMART" id="SM00421">
    <property type="entry name" value="HTH_LUXR"/>
    <property type="match status" value="1"/>
</dbReference>
<keyword evidence="1" id="KW-0805">Transcription regulation</keyword>
<evidence type="ECO:0000313" key="6">
    <source>
        <dbReference type="Proteomes" id="UP000266568"/>
    </source>
</evidence>
<dbReference type="Gene3D" id="3.30.450.80">
    <property type="entry name" value="Transcription factor LuxR-like, autoinducer-binding domain"/>
    <property type="match status" value="1"/>
</dbReference>
<evidence type="ECO:0000256" key="1">
    <source>
        <dbReference type="ARBA" id="ARBA00023015"/>
    </source>
</evidence>
<dbReference type="GO" id="GO:0006355">
    <property type="term" value="P:regulation of DNA-templated transcription"/>
    <property type="evidence" value="ECO:0007669"/>
    <property type="project" value="InterPro"/>
</dbReference>
<evidence type="ECO:0000256" key="3">
    <source>
        <dbReference type="ARBA" id="ARBA00023163"/>
    </source>
</evidence>
<accession>A0A397PAY1</accession>
<proteinExistence type="predicted"/>
<sequence length="257" mass="27977">MRLKLLEELGYEISSPTTADQLFKAMTSAARRMGFDHFAVAYDQWIGCTPGPNLLIHNYPDRWARTYVSFDLSGRDPVRRACEQSFQGFVWRDIDRLIPLTRGDRRMFAVGQDNGIADGFTVPRHLPGQANAACTFAVGPGTRLPVDMLAIAEGVGAVALTTARRIAGVAVPKSKARSVLSDRQRDCALLSARGLTAGQIASELGIGKGTVIHHLRIARERYDVHCAEALLVCAIADGLFCLADVHRNVRGGYRAAA</sequence>
<dbReference type="Gene3D" id="1.10.10.10">
    <property type="entry name" value="Winged helix-like DNA-binding domain superfamily/Winged helix DNA-binding domain"/>
    <property type="match status" value="1"/>
</dbReference>
<dbReference type="Proteomes" id="UP000266568">
    <property type="component" value="Unassembled WGS sequence"/>
</dbReference>
<dbReference type="SUPFAM" id="SSF46894">
    <property type="entry name" value="C-terminal effector domain of the bipartite response regulators"/>
    <property type="match status" value="1"/>
</dbReference>
<comment type="caution">
    <text evidence="5">The sequence shown here is derived from an EMBL/GenBank/DDBJ whole genome shotgun (WGS) entry which is preliminary data.</text>
</comment>
<protein>
    <submittedName>
        <fullName evidence="5">DNA-binding CsgD family transcriptional regulator</fullName>
    </submittedName>
</protein>
<dbReference type="GO" id="GO:0003677">
    <property type="term" value="F:DNA binding"/>
    <property type="evidence" value="ECO:0007669"/>
    <property type="project" value="UniProtKB-KW"/>
</dbReference>
<gene>
    <name evidence="5" type="ORF">DFR49_2548</name>
</gene>
<organism evidence="5 6">
    <name type="scientific">Hephaestia caeni</name>
    <dbReference type="NCBI Taxonomy" id="645617"/>
    <lineage>
        <taxon>Bacteria</taxon>
        <taxon>Pseudomonadati</taxon>
        <taxon>Pseudomonadota</taxon>
        <taxon>Alphaproteobacteria</taxon>
        <taxon>Sphingomonadales</taxon>
        <taxon>Sphingomonadaceae</taxon>
        <taxon>Hephaestia</taxon>
    </lineage>
</organism>